<evidence type="ECO:0000313" key="3">
    <source>
        <dbReference type="Proteomes" id="UP001448207"/>
    </source>
</evidence>
<comment type="caution">
    <text evidence="2">The sequence shown here is derived from an EMBL/GenBank/DDBJ whole genome shotgun (WGS) entry which is preliminary data.</text>
</comment>
<evidence type="ECO:0000313" key="2">
    <source>
        <dbReference type="EMBL" id="KAL0097321.1"/>
    </source>
</evidence>
<feature type="compositionally biased region" description="Basic and acidic residues" evidence="1">
    <location>
        <begin position="32"/>
        <end position="62"/>
    </location>
</feature>
<feature type="compositionally biased region" description="Acidic residues" evidence="1">
    <location>
        <begin position="63"/>
        <end position="81"/>
    </location>
</feature>
<accession>A0ABR3BGM0</accession>
<reference evidence="2 3" key="1">
    <citation type="submission" date="2024-04" db="EMBL/GenBank/DDBJ databases">
        <title>Symmetric and asymmetric DNA N6-adenine methylation regulates different biological responses in Mucorales.</title>
        <authorList>
            <consortium name="Lawrence Berkeley National Laboratory"/>
            <person name="Lax C."/>
            <person name="Mondo S.J."/>
            <person name="Osorio-Concepcion M."/>
            <person name="Muszewska A."/>
            <person name="Corrochano-Luque M."/>
            <person name="Gutierrez G."/>
            <person name="Riley R."/>
            <person name="Lipzen A."/>
            <person name="Guo J."/>
            <person name="Hundley H."/>
            <person name="Amirebrahimi M."/>
            <person name="Ng V."/>
            <person name="Lorenzo-Gutierrez D."/>
            <person name="Binder U."/>
            <person name="Yang J."/>
            <person name="Song Y."/>
            <person name="Canovas D."/>
            <person name="Navarro E."/>
            <person name="Freitag M."/>
            <person name="Gabaldon T."/>
            <person name="Grigoriev I.V."/>
            <person name="Corrochano L.M."/>
            <person name="Nicolas F.E."/>
            <person name="Garre V."/>
        </authorList>
    </citation>
    <scope>NUCLEOTIDE SEQUENCE [LARGE SCALE GENOMIC DNA]</scope>
    <source>
        <strain evidence="2 3">L51</strain>
    </source>
</reference>
<feature type="compositionally biased region" description="Polar residues" evidence="1">
    <location>
        <begin position="1"/>
        <end position="13"/>
    </location>
</feature>
<organism evidence="2 3">
    <name type="scientific">Phycomyces blakesleeanus</name>
    <dbReference type="NCBI Taxonomy" id="4837"/>
    <lineage>
        <taxon>Eukaryota</taxon>
        <taxon>Fungi</taxon>
        <taxon>Fungi incertae sedis</taxon>
        <taxon>Mucoromycota</taxon>
        <taxon>Mucoromycotina</taxon>
        <taxon>Mucoromycetes</taxon>
        <taxon>Mucorales</taxon>
        <taxon>Phycomycetaceae</taxon>
        <taxon>Phycomyces</taxon>
    </lineage>
</organism>
<keyword evidence="3" id="KW-1185">Reference proteome</keyword>
<evidence type="ECO:0000256" key="1">
    <source>
        <dbReference type="SAM" id="MobiDB-lite"/>
    </source>
</evidence>
<proteinExistence type="predicted"/>
<sequence>MNASDSNNKSDVANSALAHAGGAEGEEEEKKEEEKEKEKEEEKEKEKEEEKEKEKEEEKEKEKEEEEEKEKEEEEEKEEDESNRFNLSPCPVGMKVGKGSGGRPKGNGEATEENSSCSS</sequence>
<dbReference type="EMBL" id="JBCLYO010000001">
    <property type="protein sequence ID" value="KAL0097321.1"/>
    <property type="molecule type" value="Genomic_DNA"/>
</dbReference>
<dbReference type="Proteomes" id="UP001448207">
    <property type="component" value="Unassembled WGS sequence"/>
</dbReference>
<protein>
    <submittedName>
        <fullName evidence="2">Uncharacterized protein</fullName>
    </submittedName>
</protein>
<gene>
    <name evidence="2" type="ORF">J3Q64DRAFT_1828545</name>
</gene>
<feature type="compositionally biased region" description="Gly residues" evidence="1">
    <location>
        <begin position="96"/>
        <end position="105"/>
    </location>
</feature>
<name>A0ABR3BGM0_PHYBL</name>
<feature type="region of interest" description="Disordered" evidence="1">
    <location>
        <begin position="1"/>
        <end position="119"/>
    </location>
</feature>